<dbReference type="InterPro" id="IPR051911">
    <property type="entry name" value="SDR_oxidoreductase"/>
</dbReference>
<proteinExistence type="inferred from homology"/>
<evidence type="ECO:0000259" key="4">
    <source>
        <dbReference type="SMART" id="SM00822"/>
    </source>
</evidence>
<dbReference type="VEuPathDB" id="FungiDB:EMCG_00092"/>
<feature type="domain" description="Ketoreductase" evidence="4">
    <location>
        <begin position="4"/>
        <end position="178"/>
    </location>
</feature>
<comment type="similarity">
    <text evidence="1 3">Belongs to the short-chain dehydrogenases/reductases (SDR) family.</text>
</comment>
<dbReference type="PANTHER" id="PTHR43976:SF16">
    <property type="entry name" value="SHORT-CHAIN DEHYDROGENASE_REDUCTASE FAMILY PROTEIN"/>
    <property type="match status" value="1"/>
</dbReference>
<gene>
    <name evidence="5" type="ORF">EMCG_00092</name>
</gene>
<dbReference type="SMART" id="SM00822">
    <property type="entry name" value="PKS_KR"/>
    <property type="match status" value="1"/>
</dbReference>
<dbReference type="GO" id="GO:0016491">
    <property type="term" value="F:oxidoreductase activity"/>
    <property type="evidence" value="ECO:0007669"/>
    <property type="project" value="UniProtKB-KW"/>
</dbReference>
<comment type="caution">
    <text evidence="5">The sequence shown here is derived from an EMBL/GenBank/DDBJ whole genome shotgun (WGS) entry which is preliminary data.</text>
</comment>
<keyword evidence="2" id="KW-0560">Oxidoreductase</keyword>
<dbReference type="PANTHER" id="PTHR43976">
    <property type="entry name" value="SHORT CHAIN DEHYDROGENASE"/>
    <property type="match status" value="1"/>
</dbReference>
<evidence type="ECO:0000313" key="5">
    <source>
        <dbReference type="EMBL" id="KKZ68921.1"/>
    </source>
</evidence>
<organism evidence="5 6">
    <name type="scientific">[Emmonsia] crescens</name>
    <dbReference type="NCBI Taxonomy" id="73230"/>
    <lineage>
        <taxon>Eukaryota</taxon>
        <taxon>Fungi</taxon>
        <taxon>Dikarya</taxon>
        <taxon>Ascomycota</taxon>
        <taxon>Pezizomycotina</taxon>
        <taxon>Eurotiomycetes</taxon>
        <taxon>Eurotiomycetidae</taxon>
        <taxon>Onygenales</taxon>
        <taxon>Ajellomycetaceae</taxon>
        <taxon>Emergomyces</taxon>
    </lineage>
</organism>
<evidence type="ECO:0000256" key="3">
    <source>
        <dbReference type="RuleBase" id="RU000363"/>
    </source>
</evidence>
<evidence type="ECO:0000313" key="6">
    <source>
        <dbReference type="Proteomes" id="UP000034164"/>
    </source>
</evidence>
<dbReference type="CDD" id="cd05374">
    <property type="entry name" value="17beta-HSD-like_SDR_c"/>
    <property type="match status" value="1"/>
</dbReference>
<dbReference type="PRINTS" id="PR00081">
    <property type="entry name" value="GDHRDH"/>
</dbReference>
<dbReference type="OrthoDB" id="1274115at2759"/>
<dbReference type="PRINTS" id="PR00080">
    <property type="entry name" value="SDRFAMILY"/>
</dbReference>
<dbReference type="Proteomes" id="UP000034164">
    <property type="component" value="Unassembled WGS sequence"/>
</dbReference>
<protein>
    <recommendedName>
        <fullName evidence="4">Ketoreductase domain-containing protein</fullName>
    </recommendedName>
</protein>
<dbReference type="Pfam" id="PF00106">
    <property type="entry name" value="adh_short"/>
    <property type="match status" value="1"/>
</dbReference>
<sequence length="286" mass="30039">MAPRVWLITGCTSGFGLELCVQALNRGDKVIATARDVSKLTALKGAGAATLGLDVTSGLPTLKQVAKTAHATYGRIDILINNAGYGTVGAIEETSEEDTQAIFNTNVFGALNIVRAFAPYLRAQGSGVIANISSIAAWIGTAGVGLYCGTKFALSGLSESLTYELAPFGVSVICIEPGYFRSKFLNSGHRIQPSNPLKEYDGTTARVEMDLLDKVNNNQPGDVVKGSSVIIDVLTQSGKAAGRPIPIRLVLGDDAQGYIVGKCEGTLALMSEWKEAATGTDHNDVK</sequence>
<evidence type="ECO:0000256" key="1">
    <source>
        <dbReference type="ARBA" id="ARBA00006484"/>
    </source>
</evidence>
<dbReference type="EMBL" id="LCZI01000001">
    <property type="protein sequence ID" value="KKZ68921.1"/>
    <property type="molecule type" value="Genomic_DNA"/>
</dbReference>
<dbReference type="InterPro" id="IPR057326">
    <property type="entry name" value="KR_dom"/>
</dbReference>
<dbReference type="AlphaFoldDB" id="A0A0G2JCB1"/>
<name>A0A0G2JCB1_9EURO</name>
<dbReference type="InterPro" id="IPR002347">
    <property type="entry name" value="SDR_fam"/>
</dbReference>
<dbReference type="InterPro" id="IPR036291">
    <property type="entry name" value="NAD(P)-bd_dom_sf"/>
</dbReference>
<accession>A0A0G2JCB1</accession>
<evidence type="ECO:0000256" key="2">
    <source>
        <dbReference type="ARBA" id="ARBA00023002"/>
    </source>
</evidence>
<dbReference type="Gene3D" id="3.40.50.720">
    <property type="entry name" value="NAD(P)-binding Rossmann-like Domain"/>
    <property type="match status" value="1"/>
</dbReference>
<dbReference type="SUPFAM" id="SSF51735">
    <property type="entry name" value="NAD(P)-binding Rossmann-fold domains"/>
    <property type="match status" value="1"/>
</dbReference>
<reference evidence="6" key="1">
    <citation type="journal article" date="2015" name="PLoS Genet.">
        <title>The dynamic genome and transcriptome of the human fungal pathogen Blastomyces and close relative Emmonsia.</title>
        <authorList>
            <person name="Munoz J.F."/>
            <person name="Gauthier G.M."/>
            <person name="Desjardins C.A."/>
            <person name="Gallo J.E."/>
            <person name="Holder J."/>
            <person name="Sullivan T.D."/>
            <person name="Marty A.J."/>
            <person name="Carmen J.C."/>
            <person name="Chen Z."/>
            <person name="Ding L."/>
            <person name="Gujja S."/>
            <person name="Magrini V."/>
            <person name="Misas E."/>
            <person name="Mitreva M."/>
            <person name="Priest M."/>
            <person name="Saif S."/>
            <person name="Whiston E.A."/>
            <person name="Young S."/>
            <person name="Zeng Q."/>
            <person name="Goldman W.E."/>
            <person name="Mardis E.R."/>
            <person name="Taylor J.W."/>
            <person name="McEwen J.G."/>
            <person name="Clay O.K."/>
            <person name="Klein B.S."/>
            <person name="Cuomo C.A."/>
        </authorList>
    </citation>
    <scope>NUCLEOTIDE SEQUENCE [LARGE SCALE GENOMIC DNA]</scope>
    <source>
        <strain evidence="6">UAMH 3008</strain>
    </source>
</reference>